<dbReference type="InterPro" id="IPR003673">
    <property type="entry name" value="CoA-Trfase_fam_III"/>
</dbReference>
<gene>
    <name evidence="2" type="ORF">CVV68_09370</name>
</gene>
<reference evidence="2 3" key="1">
    <citation type="submission" date="2018-05" db="EMBL/GenBank/DDBJ databases">
        <title>Genetic diversity of glacier-inhabiting Cryobacterium bacteria in China and description of Cryobacterium mengkeensis sp. nov. and Arthrobacter glacialis sp. nov.</title>
        <authorList>
            <person name="Liu Q."/>
            <person name="Xin Y.-H."/>
        </authorList>
    </citation>
    <scope>NUCLEOTIDE SEQUENCE [LARGE SCALE GENOMIC DNA]</scope>
    <source>
        <strain evidence="2 3">LI2</strain>
    </source>
</reference>
<dbReference type="PANTHER" id="PTHR48207">
    <property type="entry name" value="SUCCINATE--HYDROXYMETHYLGLUTARATE COA-TRANSFERASE"/>
    <property type="match status" value="1"/>
</dbReference>
<evidence type="ECO:0000313" key="3">
    <source>
        <dbReference type="Proteomes" id="UP000247832"/>
    </source>
</evidence>
<dbReference type="OrthoDB" id="9797653at2"/>
<sequence length="383" mass="41130">MSALPLAGLTVVSLEQAVAAPFATRQLADLGARVIKVERDTGDFARGYDTKVHGMASYFVWLNRSKESIVLDLKSEHGLVVLRKLVSEADVLVQNLAPGAVERLGLGADDALALNPRLIHASISGYGHGGSYEQKKAYDLLVQCEAGLLSVTGTPESPAKVGVSIADICAGMYTYSGILTSLIQRGSTGRGDVLEISMLEALGEWMGQPYFYAEYGGTQQPRSGAEHATIAPYGPFGASDGTVFFSVQNEREWATFCDTVLQQPELSTDPLFAGTALRVLNRPLLHEKINSVLTVLPTADVLARLDAASIANAQLRDMHEFAAHPQLAARNRWRNVDSPVGPLRSLIPPVSSREADFRMDPVPALGEHTDKILAELGLATLPN</sequence>
<dbReference type="Gene3D" id="3.40.50.10540">
    <property type="entry name" value="Crotonobetainyl-coa:carnitine coa-transferase, domain 1"/>
    <property type="match status" value="1"/>
</dbReference>
<organism evidence="2 3">
    <name type="scientific">Arthrobacter livingstonensis</name>
    <dbReference type="NCBI Taxonomy" id="670078"/>
    <lineage>
        <taxon>Bacteria</taxon>
        <taxon>Bacillati</taxon>
        <taxon>Actinomycetota</taxon>
        <taxon>Actinomycetes</taxon>
        <taxon>Micrococcales</taxon>
        <taxon>Micrococcaceae</taxon>
        <taxon>Arthrobacter</taxon>
    </lineage>
</organism>
<dbReference type="RefSeq" id="WP_110500747.1">
    <property type="nucleotide sequence ID" value="NZ_QJVD01000008.1"/>
</dbReference>
<dbReference type="InterPro" id="IPR050483">
    <property type="entry name" value="CoA-transferase_III_domain"/>
</dbReference>
<keyword evidence="3" id="KW-1185">Reference proteome</keyword>
<evidence type="ECO:0000256" key="1">
    <source>
        <dbReference type="ARBA" id="ARBA00022679"/>
    </source>
</evidence>
<comment type="caution">
    <text evidence="2">The sequence shown here is derived from an EMBL/GenBank/DDBJ whole genome shotgun (WGS) entry which is preliminary data.</text>
</comment>
<dbReference type="GO" id="GO:0008410">
    <property type="term" value="F:CoA-transferase activity"/>
    <property type="evidence" value="ECO:0007669"/>
    <property type="project" value="TreeGrafter"/>
</dbReference>
<evidence type="ECO:0000313" key="2">
    <source>
        <dbReference type="EMBL" id="PYI67638.1"/>
    </source>
</evidence>
<name>A0A2V5L8K4_9MICC</name>
<dbReference type="Gene3D" id="3.30.1540.10">
    <property type="entry name" value="formyl-coa transferase, domain 3"/>
    <property type="match status" value="1"/>
</dbReference>
<accession>A0A2V5L8K4</accession>
<dbReference type="EMBL" id="QJVD01000008">
    <property type="protein sequence ID" value="PYI67638.1"/>
    <property type="molecule type" value="Genomic_DNA"/>
</dbReference>
<dbReference type="SUPFAM" id="SSF89796">
    <property type="entry name" value="CoA-transferase family III (CaiB/BaiF)"/>
    <property type="match status" value="1"/>
</dbReference>
<proteinExistence type="predicted"/>
<dbReference type="PANTHER" id="PTHR48207:SF3">
    <property type="entry name" value="SUCCINATE--HYDROXYMETHYLGLUTARATE COA-TRANSFERASE"/>
    <property type="match status" value="1"/>
</dbReference>
<dbReference type="Proteomes" id="UP000247832">
    <property type="component" value="Unassembled WGS sequence"/>
</dbReference>
<dbReference type="InterPro" id="IPR044855">
    <property type="entry name" value="CoA-Trfase_III_dom3_sf"/>
</dbReference>
<dbReference type="AlphaFoldDB" id="A0A2V5L8K4"/>
<dbReference type="Pfam" id="PF02515">
    <property type="entry name" value="CoA_transf_3"/>
    <property type="match status" value="1"/>
</dbReference>
<keyword evidence="1" id="KW-0808">Transferase</keyword>
<dbReference type="InterPro" id="IPR023606">
    <property type="entry name" value="CoA-Trfase_III_dom_1_sf"/>
</dbReference>
<protein>
    <submittedName>
        <fullName evidence="2">Carnitine dehydratase</fullName>
    </submittedName>
</protein>